<evidence type="ECO:0000256" key="8">
    <source>
        <dbReference type="ARBA" id="ARBA00022927"/>
    </source>
</evidence>
<evidence type="ECO:0000256" key="4">
    <source>
        <dbReference type="ARBA" id="ARBA00014035"/>
    </source>
</evidence>
<organism evidence="11 12">
    <name type="scientific">Chitinivorax tropicus</name>
    <dbReference type="NCBI Taxonomy" id="714531"/>
    <lineage>
        <taxon>Bacteria</taxon>
        <taxon>Pseudomonadati</taxon>
        <taxon>Pseudomonadota</taxon>
        <taxon>Betaproteobacteria</taxon>
        <taxon>Chitinivorax</taxon>
    </lineage>
</organism>
<feature type="signal peptide" evidence="10">
    <location>
        <begin position="1"/>
        <end position="21"/>
    </location>
</feature>
<evidence type="ECO:0000256" key="1">
    <source>
        <dbReference type="ARBA" id="ARBA00004418"/>
    </source>
</evidence>
<evidence type="ECO:0000256" key="6">
    <source>
        <dbReference type="ARBA" id="ARBA00022729"/>
    </source>
</evidence>
<comment type="function">
    <text evidence="10">Participates in the translocation of lipoproteins from the inner membrane to the outer membrane. Only forms a complex with a lipoprotein if the residue after the N-terminal Cys is not an aspartate (The Asp acts as a targeting signal to indicate that the lipoprotein should stay in the inner membrane).</text>
</comment>
<protein>
    <recommendedName>
        <fullName evidence="4 10">Outer-membrane lipoprotein carrier protein</fullName>
    </recommendedName>
</protein>
<dbReference type="CDD" id="cd16325">
    <property type="entry name" value="LolA"/>
    <property type="match status" value="1"/>
</dbReference>
<keyword evidence="5 10" id="KW-0813">Transport</keyword>
<keyword evidence="6 10" id="KW-0732">Signal</keyword>
<feature type="chain" id="PRO_5033192581" description="Outer-membrane lipoprotein carrier protein" evidence="10">
    <location>
        <begin position="22"/>
        <end position="205"/>
    </location>
</feature>
<dbReference type="Pfam" id="PF03548">
    <property type="entry name" value="LolA"/>
    <property type="match status" value="1"/>
</dbReference>
<dbReference type="PANTHER" id="PTHR35869:SF1">
    <property type="entry name" value="OUTER-MEMBRANE LIPOPROTEIN CARRIER PROTEIN"/>
    <property type="match status" value="1"/>
</dbReference>
<dbReference type="InterPro" id="IPR004564">
    <property type="entry name" value="OM_lipoprot_carrier_LolA-like"/>
</dbReference>
<proteinExistence type="inferred from homology"/>
<name>A0A840MLE5_9PROT</name>
<evidence type="ECO:0000313" key="11">
    <source>
        <dbReference type="EMBL" id="MBB5019230.1"/>
    </source>
</evidence>
<evidence type="ECO:0000256" key="5">
    <source>
        <dbReference type="ARBA" id="ARBA00022448"/>
    </source>
</evidence>
<dbReference type="AlphaFoldDB" id="A0A840MLE5"/>
<dbReference type="Gene3D" id="2.50.20.10">
    <property type="entry name" value="Lipoprotein localisation LolA/LolB/LppX"/>
    <property type="match status" value="1"/>
</dbReference>
<keyword evidence="9 10" id="KW-0143">Chaperone</keyword>
<reference evidence="11 12" key="1">
    <citation type="submission" date="2020-08" db="EMBL/GenBank/DDBJ databases">
        <title>Genomic Encyclopedia of Type Strains, Phase IV (KMG-IV): sequencing the most valuable type-strain genomes for metagenomic binning, comparative biology and taxonomic classification.</title>
        <authorList>
            <person name="Goeker M."/>
        </authorList>
    </citation>
    <scope>NUCLEOTIDE SEQUENCE [LARGE SCALE GENOMIC DNA]</scope>
    <source>
        <strain evidence="11 12">DSM 27165</strain>
    </source>
</reference>
<dbReference type="InterPro" id="IPR018323">
    <property type="entry name" value="OM_lipoprot_carrier_LolA_Pbac"/>
</dbReference>
<evidence type="ECO:0000256" key="9">
    <source>
        <dbReference type="ARBA" id="ARBA00023186"/>
    </source>
</evidence>
<evidence type="ECO:0000256" key="10">
    <source>
        <dbReference type="HAMAP-Rule" id="MF_00240"/>
    </source>
</evidence>
<gene>
    <name evidence="10" type="primary">lolA</name>
    <name evidence="11" type="ORF">HNQ59_002528</name>
</gene>
<dbReference type="GO" id="GO:0044874">
    <property type="term" value="P:lipoprotein localization to outer membrane"/>
    <property type="evidence" value="ECO:0007669"/>
    <property type="project" value="UniProtKB-UniRule"/>
</dbReference>
<dbReference type="HAMAP" id="MF_00240">
    <property type="entry name" value="LolA"/>
    <property type="match status" value="1"/>
</dbReference>
<comment type="caution">
    <text evidence="11">The sequence shown here is derived from an EMBL/GenBank/DDBJ whole genome shotgun (WGS) entry which is preliminary data.</text>
</comment>
<comment type="similarity">
    <text evidence="2 10">Belongs to the LolA family.</text>
</comment>
<dbReference type="PANTHER" id="PTHR35869">
    <property type="entry name" value="OUTER-MEMBRANE LIPOPROTEIN CARRIER PROTEIN"/>
    <property type="match status" value="1"/>
</dbReference>
<dbReference type="SUPFAM" id="SSF89392">
    <property type="entry name" value="Prokaryotic lipoproteins and lipoprotein localization factors"/>
    <property type="match status" value="1"/>
</dbReference>
<dbReference type="NCBIfam" id="NF000661">
    <property type="entry name" value="PRK00031.1-3"/>
    <property type="match status" value="1"/>
</dbReference>
<evidence type="ECO:0000256" key="7">
    <source>
        <dbReference type="ARBA" id="ARBA00022764"/>
    </source>
</evidence>
<keyword evidence="8 10" id="KW-0653">Protein transport</keyword>
<dbReference type="Proteomes" id="UP000575898">
    <property type="component" value="Unassembled WGS sequence"/>
</dbReference>
<evidence type="ECO:0000313" key="12">
    <source>
        <dbReference type="Proteomes" id="UP000575898"/>
    </source>
</evidence>
<dbReference type="EMBL" id="JACHHY010000015">
    <property type="protein sequence ID" value="MBB5019230.1"/>
    <property type="molecule type" value="Genomic_DNA"/>
</dbReference>
<dbReference type="RefSeq" id="WP_184039720.1">
    <property type="nucleotide sequence ID" value="NZ_JACHHY010000015.1"/>
</dbReference>
<keyword evidence="12" id="KW-1185">Reference proteome</keyword>
<comment type="subcellular location">
    <subcellularLocation>
        <location evidence="1 10">Periplasm</location>
    </subcellularLocation>
</comment>
<keyword evidence="7 10" id="KW-0574">Periplasm</keyword>
<dbReference type="GO" id="GO:0042953">
    <property type="term" value="P:lipoprotein transport"/>
    <property type="evidence" value="ECO:0007669"/>
    <property type="project" value="InterPro"/>
</dbReference>
<dbReference type="InterPro" id="IPR029046">
    <property type="entry name" value="LolA/LolB/LppX"/>
</dbReference>
<accession>A0A840MLE5</accession>
<dbReference type="GO" id="GO:0042597">
    <property type="term" value="C:periplasmic space"/>
    <property type="evidence" value="ECO:0007669"/>
    <property type="project" value="UniProtKB-SubCell"/>
</dbReference>
<evidence type="ECO:0000256" key="3">
    <source>
        <dbReference type="ARBA" id="ARBA00011245"/>
    </source>
</evidence>
<comment type="subunit">
    <text evidence="3 10">Monomer.</text>
</comment>
<evidence type="ECO:0000256" key="2">
    <source>
        <dbReference type="ARBA" id="ARBA00007615"/>
    </source>
</evidence>
<dbReference type="NCBIfam" id="TIGR00547">
    <property type="entry name" value="lolA"/>
    <property type="match status" value="1"/>
</dbReference>
<sequence precursor="true">MKPYTLPLLLSLLLNSPTSWAGGIEQLKAFVAGSDSLQADFTQQVTGQRAANSQQASGHVMIQRPGKFRWTYTKPYDQVIVGDGQKLWLYDKDIEQVTVKKLDQALGSSPAALLAGSNDIEKAYVLKDAGSKDGLDWLDAKPKSSESTFQSVKMGFAKNELVVMELKDNFGQTTVIRFNKLERNPKLSADQFKFVPPKGVDVISE</sequence>